<evidence type="ECO:0000256" key="1">
    <source>
        <dbReference type="ARBA" id="ARBA00000900"/>
    </source>
</evidence>
<keyword evidence="8 14" id="KW-0808">Transferase</keyword>
<dbReference type="Gene3D" id="1.20.58.360">
    <property type="entry name" value="Shigella T3SS effector IpaH defines"/>
    <property type="match status" value="1"/>
</dbReference>
<evidence type="ECO:0000256" key="12">
    <source>
        <dbReference type="ARBA" id="ARBA00023026"/>
    </source>
</evidence>
<dbReference type="InterPro" id="IPR051071">
    <property type="entry name" value="LRR-bact_E3_ubiq_ligases"/>
</dbReference>
<comment type="similarity">
    <text evidence="4 14">Belongs to the LRR-containing bacterial E3 ligase family.</text>
</comment>
<dbReference type="Proteomes" id="UP001164116">
    <property type="component" value="Chromosome"/>
</dbReference>
<evidence type="ECO:0000256" key="6">
    <source>
        <dbReference type="ARBA" id="ARBA00022525"/>
    </source>
</evidence>
<proteinExistence type="inferred from homology"/>
<dbReference type="SUPFAM" id="SSF52058">
    <property type="entry name" value="L domain-like"/>
    <property type="match status" value="1"/>
</dbReference>
<evidence type="ECO:0000256" key="4">
    <source>
        <dbReference type="ARBA" id="ARBA00009868"/>
    </source>
</evidence>
<evidence type="ECO:0000256" key="8">
    <source>
        <dbReference type="ARBA" id="ARBA00022679"/>
    </source>
</evidence>
<evidence type="ECO:0000256" key="10">
    <source>
        <dbReference type="ARBA" id="ARBA00022786"/>
    </source>
</evidence>
<keyword evidence="12" id="KW-0843">Virulence</keyword>
<comment type="catalytic activity">
    <reaction evidence="1">
        <text>S-ubiquitinyl-[E2 ubiquitin-conjugating enzyme]-L-cysteine + [acceptor protein]-L-lysine = [E2 ubiquitin-conjugating enzyme]-L-cysteine + N(6)-ubiquitinyl-[acceptor protein]-L-lysine.</text>
        <dbReference type="EC" id="2.3.2.27"/>
    </reaction>
</comment>
<comment type="PTM">
    <text evidence="14">Ubiquitinated in the presence of host E1 ubiquitin-activating enzyme, E2 ubiquitin-conjugating enzyme and ubiquitin.</text>
</comment>
<comment type="subcellular location">
    <subcellularLocation>
        <location evidence="2">Host cytoplasm</location>
    </subcellularLocation>
    <subcellularLocation>
        <location evidence="3">Secreted</location>
    </subcellularLocation>
</comment>
<keyword evidence="13 14" id="KW-1035">Host cytoplasm</keyword>
<keyword evidence="7" id="KW-0433">Leucine-rich repeat</keyword>
<dbReference type="InterPro" id="IPR029487">
    <property type="entry name" value="NEL_dom"/>
</dbReference>
<dbReference type="Pfam" id="PF14496">
    <property type="entry name" value="NEL"/>
    <property type="match status" value="1"/>
</dbReference>
<evidence type="ECO:0000256" key="2">
    <source>
        <dbReference type="ARBA" id="ARBA00004192"/>
    </source>
</evidence>
<evidence type="ECO:0000256" key="14">
    <source>
        <dbReference type="PROSITE-ProRule" id="PRU01398"/>
    </source>
</evidence>
<sequence length="1441" mass="159970">MKQDIQPDGHALIKDILINQSGRQLDGENIRFSRFSLCDCILENILVIGPVAVAAHLRNASILPRRCLVYIPGDPHSVLKAYPSLDWFADDLTTRLCSAEYRAFFSQFVPLSAHDEFFTQLKTLLDPTGVFTHSQDFDPAAKSRIQSPADYGYGPSFRDVWMDSALQKIRVIMANCSVAAVSTQDLDNRVYSARLSLWGNRLLDILNLAGMVVPVLGEVMLVVGALQLSYELFEGIEAWSDGHVQEAWGHFSTVLLGVAGLAIPKALLVAKESAFVKRLVRVELAGAKVRLLDSGLGSFKHSITLPAELKPDARGLYAHEGESYLPVDGGHYKIADPDSDARLIHPDNVSRYSPRIRHNGGGAWVHEFEQPLTWDRKTLLRRIGHSVDALSDTDLEHLRVMSGVTDQALRSLYIDQQLPAPLFREGLRHFEANARHQVLLDHLRSTEPDALTRIDGYQQLDLIMREGVWPSSKAVAVVDGADNVVWRSADTDAQKPLIRLDEADVRAGRILPTLLANMDLAEARQLLDEGIPRDTVTLDLLIGRTEVELPEHLQRSLQRRALEVPSEAQRAANYQRRLLRLATEHRSEIIERDIASTNRSDDSNVQLVQRTFPGLPKLVIEELLAHANAGELEQIARHSRLPLRLAQEARAYLPRVRVLRANAAIHFDTQLTMDSAQLALHTLAAIPGKLQGVSIELRADSPTGPLLDRVGSAEAPQHVQLVSTDMKQWSVFDASGKTLYSRADPGAFYSALWIAAGERFTDWETLKVGTEDLKAELVRQPLNQTAARRALGVQPIKPGYKSPMRLADGRFGYPLSPVAGTAQRPFACRLAAAKVYPSKALGEVEAFLGLEQSSDADVLQRLTALGREFDQLETGLTEWSTEPGSGFSQARRRVAHSIKAAWRRTSAQAYAADGTPIGYSLDLADEPIGQLPMITANMDHVGSLRLSRMGLTDDSMGFLRPFGGLRWLKLNGNALTRLPEFANDGIGLTKLDLSANDIRLNGQANARLERMHSLKILKLSGNRRLGWTANLSGMRNLNQLYLGGTETTTFPAGAEQLTQLARIDLHGNRIGTLPEYAYQHLERINLHENPLSAETLQRLAPQALVVQPNWEHVTAGEGRDLWLQGLEQTERSRGETLWDSLTAEPESSALLTVVADTTRSAEYRNPTTRAQLRERVWAMLKAVSDSENIRNKLFEIADDRATCGDGSTLEFMNLERELFVLNATELADGPYLEDQLLNVSKQLFRLKLVDEIAQRDVMARGAAFTEQSEVILAYRIGLADKLELPVKSREMLFARTANVTPAAINAAFDDVLKAEAVSSDYETFLVDQPFWDRYLRTHYRAEFEALIAPEIKPIDEKSSALLELWGLSEGGVPEDQAVERVVSVLGVSRDEVLVDGSMRSGFYKKQMDALGVLRSQQEQLGLTLLTRKILNNHAAKHGTQL</sequence>
<keyword evidence="17" id="KW-1185">Reference proteome</keyword>
<evidence type="ECO:0000313" key="17">
    <source>
        <dbReference type="Proteomes" id="UP001164116"/>
    </source>
</evidence>
<dbReference type="PANTHER" id="PTHR47114:SF2">
    <property type="entry name" value="OLIGODENDROCYTE-MYELIN GLYCOPROTEIN"/>
    <property type="match status" value="1"/>
</dbReference>
<keyword evidence="6 14" id="KW-0964">Secreted</keyword>
<evidence type="ECO:0000256" key="3">
    <source>
        <dbReference type="ARBA" id="ARBA00004613"/>
    </source>
</evidence>
<dbReference type="InterPro" id="IPR046673">
    <property type="entry name" value="ToxA_N"/>
</dbReference>
<dbReference type="InterPro" id="IPR032675">
    <property type="entry name" value="LRR_dom_sf"/>
</dbReference>
<organism evidence="16 17">
    <name type="scientific">Pseudomonas quebecensis</name>
    <dbReference type="NCBI Taxonomy" id="2995174"/>
    <lineage>
        <taxon>Bacteria</taxon>
        <taxon>Pseudomonadati</taxon>
        <taxon>Pseudomonadota</taxon>
        <taxon>Gammaproteobacteria</taxon>
        <taxon>Pseudomonadales</taxon>
        <taxon>Pseudomonadaceae</taxon>
        <taxon>Pseudomonas</taxon>
    </lineage>
</organism>
<dbReference type="EC" id="2.3.2.27" evidence="5"/>
<dbReference type="PROSITE" id="PS52053">
    <property type="entry name" value="NEL"/>
    <property type="match status" value="1"/>
</dbReference>
<evidence type="ECO:0000256" key="7">
    <source>
        <dbReference type="ARBA" id="ARBA00022614"/>
    </source>
</evidence>
<dbReference type="InterPro" id="IPR003591">
    <property type="entry name" value="Leu-rich_rpt_typical-subtyp"/>
</dbReference>
<keyword evidence="9" id="KW-0677">Repeat</keyword>
<evidence type="ECO:0000313" key="16">
    <source>
        <dbReference type="EMBL" id="UZW20464.1"/>
    </source>
</evidence>
<accession>A0ABY6QKV5</accession>
<dbReference type="Pfam" id="PF20178">
    <property type="entry name" value="ToxA_N"/>
    <property type="match status" value="1"/>
</dbReference>
<reference evidence="16" key="1">
    <citation type="submission" date="2022-11" db="EMBL/GenBank/DDBJ databases">
        <title>Taxonomic description of a new Pseudomonas species.</title>
        <authorList>
            <person name="Tambong J.T."/>
        </authorList>
    </citation>
    <scope>NUCLEOTIDE SEQUENCE</scope>
    <source>
        <strain evidence="16">S1Bt42</strain>
    </source>
</reference>
<keyword evidence="10 14" id="KW-0833">Ubl conjugation pathway</keyword>
<evidence type="ECO:0000256" key="11">
    <source>
        <dbReference type="ARBA" id="ARBA00022843"/>
    </source>
</evidence>
<evidence type="ECO:0000259" key="15">
    <source>
        <dbReference type="PROSITE" id="PS52053"/>
    </source>
</evidence>
<dbReference type="SMART" id="SM00369">
    <property type="entry name" value="LRR_TYP"/>
    <property type="match status" value="2"/>
</dbReference>
<gene>
    <name evidence="16" type="ORF">OSC50_09070</name>
</gene>
<feature type="active site" description="Glycyl thioester intermediate" evidence="14">
    <location>
        <position position="1203"/>
    </location>
</feature>
<keyword evidence="11 14" id="KW-0832">Ubl conjugation</keyword>
<evidence type="ECO:0000256" key="13">
    <source>
        <dbReference type="ARBA" id="ARBA00023200"/>
    </source>
</evidence>
<name>A0ABY6QKV5_9PSED</name>
<feature type="domain" description="NEL" evidence="15">
    <location>
        <begin position="1114"/>
        <end position="1441"/>
    </location>
</feature>
<evidence type="ECO:0000256" key="9">
    <source>
        <dbReference type="ARBA" id="ARBA00022737"/>
    </source>
</evidence>
<dbReference type="PANTHER" id="PTHR47114">
    <property type="match status" value="1"/>
</dbReference>
<evidence type="ECO:0000256" key="5">
    <source>
        <dbReference type="ARBA" id="ARBA00012483"/>
    </source>
</evidence>
<protein>
    <recommendedName>
        <fullName evidence="5">RING-type E3 ubiquitin transferase</fullName>
        <ecNumber evidence="5">2.3.2.27</ecNumber>
    </recommendedName>
</protein>
<dbReference type="Gene3D" id="3.80.10.10">
    <property type="entry name" value="Ribonuclease Inhibitor"/>
    <property type="match status" value="1"/>
</dbReference>
<dbReference type="EMBL" id="CP112866">
    <property type="protein sequence ID" value="UZW20464.1"/>
    <property type="molecule type" value="Genomic_DNA"/>
</dbReference>